<keyword evidence="2" id="KW-0805">Transcription regulation</keyword>
<proteinExistence type="predicted"/>
<feature type="domain" description="Response regulatory" evidence="8">
    <location>
        <begin position="2"/>
        <end position="115"/>
    </location>
</feature>
<dbReference type="EMBL" id="BJVJ01000092">
    <property type="protein sequence ID" value="GEL26472.1"/>
    <property type="molecule type" value="Genomic_DNA"/>
</dbReference>
<feature type="modified residue" description="4-aspartylphosphate" evidence="6">
    <location>
        <position position="51"/>
    </location>
</feature>
<dbReference type="Pfam" id="PF00072">
    <property type="entry name" value="Response_reg"/>
    <property type="match status" value="1"/>
</dbReference>
<dbReference type="InterPro" id="IPR011006">
    <property type="entry name" value="CheY-like_superfamily"/>
</dbReference>
<dbReference type="Gene3D" id="3.40.50.2300">
    <property type="match status" value="1"/>
</dbReference>
<dbReference type="GO" id="GO:0000156">
    <property type="term" value="F:phosphorelay response regulator activity"/>
    <property type="evidence" value="ECO:0007669"/>
    <property type="project" value="TreeGrafter"/>
</dbReference>
<evidence type="ECO:0000256" key="3">
    <source>
        <dbReference type="ARBA" id="ARBA00023125"/>
    </source>
</evidence>
<accession>A0A511DNT5</accession>
<evidence type="ECO:0000313" key="11">
    <source>
        <dbReference type="Proteomes" id="UP000321685"/>
    </source>
</evidence>
<keyword evidence="11" id="KW-1185">Reference proteome</keyword>
<dbReference type="SMART" id="SM00448">
    <property type="entry name" value="REC"/>
    <property type="match status" value="1"/>
</dbReference>
<dbReference type="GO" id="GO:0032993">
    <property type="term" value="C:protein-DNA complex"/>
    <property type="evidence" value="ECO:0007669"/>
    <property type="project" value="TreeGrafter"/>
</dbReference>
<feature type="DNA-binding region" description="OmpR/PhoB-type" evidence="7">
    <location>
        <begin position="124"/>
        <end position="219"/>
    </location>
</feature>
<keyword evidence="3 7" id="KW-0238">DNA-binding</keyword>
<comment type="caution">
    <text evidence="10">The sequence shown here is derived from an EMBL/GenBank/DDBJ whole genome shotgun (WGS) entry which is preliminary data.</text>
</comment>
<dbReference type="Gene3D" id="1.10.10.10">
    <property type="entry name" value="Winged helix-like DNA-binding domain superfamily/Winged helix DNA-binding domain"/>
    <property type="match status" value="1"/>
</dbReference>
<evidence type="ECO:0000256" key="7">
    <source>
        <dbReference type="PROSITE-ProRule" id="PRU01091"/>
    </source>
</evidence>
<dbReference type="CDD" id="cd00383">
    <property type="entry name" value="trans_reg_C"/>
    <property type="match status" value="1"/>
</dbReference>
<dbReference type="PROSITE" id="PS50110">
    <property type="entry name" value="RESPONSE_REGULATORY"/>
    <property type="match status" value="1"/>
</dbReference>
<dbReference type="PANTHER" id="PTHR48111:SF72">
    <property type="entry name" value="SENSORY TRANSDUCTION PROTEIN REGX3"/>
    <property type="match status" value="1"/>
</dbReference>
<dbReference type="SMART" id="SM00862">
    <property type="entry name" value="Trans_reg_C"/>
    <property type="match status" value="1"/>
</dbReference>
<keyword evidence="1 6" id="KW-0597">Phosphoprotein</keyword>
<feature type="domain" description="OmpR/PhoB-type" evidence="9">
    <location>
        <begin position="124"/>
        <end position="219"/>
    </location>
</feature>
<dbReference type="PROSITE" id="PS51755">
    <property type="entry name" value="OMPR_PHOB"/>
    <property type="match status" value="1"/>
</dbReference>
<dbReference type="InterPro" id="IPR036388">
    <property type="entry name" value="WH-like_DNA-bd_sf"/>
</dbReference>
<evidence type="ECO:0000256" key="5">
    <source>
        <dbReference type="ARBA" id="ARBA00041201"/>
    </source>
</evidence>
<dbReference type="GO" id="GO:0006355">
    <property type="term" value="P:regulation of DNA-templated transcription"/>
    <property type="evidence" value="ECO:0007669"/>
    <property type="project" value="InterPro"/>
</dbReference>
<evidence type="ECO:0000256" key="6">
    <source>
        <dbReference type="PROSITE-ProRule" id="PRU00169"/>
    </source>
</evidence>
<gene>
    <name evidence="10" type="ORF">PSU4_54260</name>
</gene>
<name>A0A511DNT5_9PSEU</name>
<keyword evidence="4" id="KW-0804">Transcription</keyword>
<dbReference type="InterPro" id="IPR001789">
    <property type="entry name" value="Sig_transdc_resp-reg_receiver"/>
</dbReference>
<evidence type="ECO:0000259" key="9">
    <source>
        <dbReference type="PROSITE" id="PS51755"/>
    </source>
</evidence>
<dbReference type="GO" id="GO:0005829">
    <property type="term" value="C:cytosol"/>
    <property type="evidence" value="ECO:0007669"/>
    <property type="project" value="TreeGrafter"/>
</dbReference>
<organism evidence="10 11">
    <name type="scientific">Pseudonocardia sulfidoxydans NBRC 16205</name>
    <dbReference type="NCBI Taxonomy" id="1223511"/>
    <lineage>
        <taxon>Bacteria</taxon>
        <taxon>Bacillati</taxon>
        <taxon>Actinomycetota</taxon>
        <taxon>Actinomycetes</taxon>
        <taxon>Pseudonocardiales</taxon>
        <taxon>Pseudonocardiaceae</taxon>
        <taxon>Pseudonocardia</taxon>
    </lineage>
</organism>
<evidence type="ECO:0000256" key="1">
    <source>
        <dbReference type="ARBA" id="ARBA00022553"/>
    </source>
</evidence>
<dbReference type="AlphaFoldDB" id="A0A511DNT5"/>
<evidence type="ECO:0000313" key="10">
    <source>
        <dbReference type="EMBL" id="GEL26472.1"/>
    </source>
</evidence>
<protein>
    <recommendedName>
        <fullName evidence="5">Sensory transduction protein RegX3</fullName>
    </recommendedName>
</protein>
<sequence length="219" mass="23373">MRALLVEDDEIAGDALRRALVGAGFRVRHVTSGAEALSAVGDDEPDVVLLDMGLPDRDGLGVCRGIREVSRVPIIAVTGRGAVEARVSGLRNGADDYIVKPFLLDELLARIDAVLRRSRGLGVAPAVRAGDVEIDLARREVLVDGERVALARKEFDLLAALARREGAVVDRAALVDEVWGRPGPGIERTLEAHVASLRAKLGRPQAVRTVRGVGYRLGA</sequence>
<dbReference type="Pfam" id="PF00486">
    <property type="entry name" value="Trans_reg_C"/>
    <property type="match status" value="1"/>
</dbReference>
<dbReference type="Proteomes" id="UP000321685">
    <property type="component" value="Unassembled WGS sequence"/>
</dbReference>
<dbReference type="SUPFAM" id="SSF52172">
    <property type="entry name" value="CheY-like"/>
    <property type="match status" value="1"/>
</dbReference>
<evidence type="ECO:0000256" key="2">
    <source>
        <dbReference type="ARBA" id="ARBA00023015"/>
    </source>
</evidence>
<reference evidence="10 11" key="1">
    <citation type="submission" date="2019-07" db="EMBL/GenBank/DDBJ databases">
        <title>Whole genome shotgun sequence of Pseudonocardia sulfidoxydans NBRC 16205.</title>
        <authorList>
            <person name="Hosoyama A."/>
            <person name="Uohara A."/>
            <person name="Ohji S."/>
            <person name="Ichikawa N."/>
        </authorList>
    </citation>
    <scope>NUCLEOTIDE SEQUENCE [LARGE SCALE GENOMIC DNA]</scope>
    <source>
        <strain evidence="10 11">NBRC 16205</strain>
    </source>
</reference>
<dbReference type="Gene3D" id="6.10.250.690">
    <property type="match status" value="1"/>
</dbReference>
<dbReference type="RefSeq" id="WP_147114539.1">
    <property type="nucleotide sequence ID" value="NZ_BJVJ01000092.1"/>
</dbReference>
<dbReference type="OrthoDB" id="4527530at2"/>
<dbReference type="InterPro" id="IPR001867">
    <property type="entry name" value="OmpR/PhoB-type_DNA-bd"/>
</dbReference>
<evidence type="ECO:0000259" key="8">
    <source>
        <dbReference type="PROSITE" id="PS50110"/>
    </source>
</evidence>
<dbReference type="GO" id="GO:0000976">
    <property type="term" value="F:transcription cis-regulatory region binding"/>
    <property type="evidence" value="ECO:0007669"/>
    <property type="project" value="TreeGrafter"/>
</dbReference>
<dbReference type="PANTHER" id="PTHR48111">
    <property type="entry name" value="REGULATOR OF RPOS"/>
    <property type="match status" value="1"/>
</dbReference>
<evidence type="ECO:0000256" key="4">
    <source>
        <dbReference type="ARBA" id="ARBA00023163"/>
    </source>
</evidence>
<dbReference type="InterPro" id="IPR039420">
    <property type="entry name" value="WalR-like"/>
</dbReference>